<dbReference type="InterPro" id="IPR001752">
    <property type="entry name" value="Kinesin_motor_dom"/>
</dbReference>
<dbReference type="CDD" id="cd00106">
    <property type="entry name" value="KISc"/>
    <property type="match status" value="1"/>
</dbReference>
<dbReference type="SMART" id="SM00129">
    <property type="entry name" value="KISc"/>
    <property type="match status" value="1"/>
</dbReference>
<dbReference type="OMA" id="GESKLTH"/>
<dbReference type="PANTHER" id="PTHR47969">
    <property type="entry name" value="CHROMOSOME-ASSOCIATED KINESIN KIF4A-RELATED"/>
    <property type="match status" value="1"/>
</dbReference>
<dbReference type="InterPro" id="IPR019821">
    <property type="entry name" value="Kinesin_motor_CS"/>
</dbReference>
<feature type="binding site" evidence="3">
    <location>
        <begin position="80"/>
        <end position="87"/>
    </location>
    <ligand>
        <name>ATP</name>
        <dbReference type="ChEBI" id="CHEBI:30616"/>
    </ligand>
</feature>
<dbReference type="AlphaFoldDB" id="A0A139A8X1"/>
<feature type="non-terminal residue" evidence="6">
    <location>
        <position position="1"/>
    </location>
</feature>
<evidence type="ECO:0000256" key="3">
    <source>
        <dbReference type="PROSITE-ProRule" id="PRU00283"/>
    </source>
</evidence>
<dbReference type="Pfam" id="PF00225">
    <property type="entry name" value="Kinesin"/>
    <property type="match status" value="1"/>
</dbReference>
<keyword evidence="7" id="KW-1185">Reference proteome</keyword>
<dbReference type="PRINTS" id="PR00380">
    <property type="entry name" value="KINESINHEAVY"/>
</dbReference>
<dbReference type="GO" id="GO:0003777">
    <property type="term" value="F:microtubule motor activity"/>
    <property type="evidence" value="ECO:0007669"/>
    <property type="project" value="InterPro"/>
</dbReference>
<organism evidence="6 7">
    <name type="scientific">Gonapodya prolifera (strain JEL478)</name>
    <name type="common">Monoblepharis prolifera</name>
    <dbReference type="NCBI Taxonomy" id="1344416"/>
    <lineage>
        <taxon>Eukaryota</taxon>
        <taxon>Fungi</taxon>
        <taxon>Fungi incertae sedis</taxon>
        <taxon>Chytridiomycota</taxon>
        <taxon>Chytridiomycota incertae sedis</taxon>
        <taxon>Monoblepharidomycetes</taxon>
        <taxon>Monoblepharidales</taxon>
        <taxon>Gonapodyaceae</taxon>
        <taxon>Gonapodya</taxon>
    </lineage>
</organism>
<keyword evidence="2 3" id="KW-0067">ATP-binding</keyword>
<dbReference type="PROSITE" id="PS50067">
    <property type="entry name" value="KINESIN_MOTOR_2"/>
    <property type="match status" value="1"/>
</dbReference>
<accession>A0A139A8X1</accession>
<evidence type="ECO:0000256" key="2">
    <source>
        <dbReference type="ARBA" id="ARBA00022840"/>
    </source>
</evidence>
<evidence type="ECO:0000313" key="7">
    <source>
        <dbReference type="Proteomes" id="UP000070544"/>
    </source>
</evidence>
<dbReference type="GO" id="GO:0005874">
    <property type="term" value="C:microtubule"/>
    <property type="evidence" value="ECO:0007669"/>
    <property type="project" value="UniProtKB-KW"/>
</dbReference>
<evidence type="ECO:0000259" key="5">
    <source>
        <dbReference type="PROSITE" id="PS50067"/>
    </source>
</evidence>
<proteinExistence type="inferred from homology"/>
<dbReference type="InterPro" id="IPR027640">
    <property type="entry name" value="Kinesin-like_fam"/>
</dbReference>
<dbReference type="GO" id="GO:0051231">
    <property type="term" value="P:spindle elongation"/>
    <property type="evidence" value="ECO:0007669"/>
    <property type="project" value="TreeGrafter"/>
</dbReference>
<gene>
    <name evidence="6" type="ORF">M427DRAFT_501528</name>
</gene>
<name>A0A139A8X1_GONPJ</name>
<dbReference type="GO" id="GO:0007052">
    <property type="term" value="P:mitotic spindle organization"/>
    <property type="evidence" value="ECO:0007669"/>
    <property type="project" value="TreeGrafter"/>
</dbReference>
<dbReference type="GO" id="GO:0007018">
    <property type="term" value="P:microtubule-based movement"/>
    <property type="evidence" value="ECO:0007669"/>
    <property type="project" value="InterPro"/>
</dbReference>
<sequence length="331" mass="35914">RPLNSNETARGDNESLNVLQDRQTLQIVAPVGEVGVSKPLTFNSVYDSSVPQEAFFSGCGIVDLIDRALEGYYTTIFAYGQTGSGKTYTITGPDSVARSSPPSQGVVPRALSYLFASIASRLPPEDSIADPRGNENFQEQPQRYTVRASYLEIHNEVVHDLLTSHPQPLSVRYKPNLGFYVENLFVVECEVLDDALAVLEEGLRNRTVGSHKMNEHSSRSHAVMTVHVDSYDPVVGVTKSGKITFVDLAGSERVSDTDSTGATFNEALSINKSLLTLGNCISALSDPKRKKGGHIPYRDSKLTKLLMDSLGGNGFALMANCLRLSVLAATD</sequence>
<dbReference type="SUPFAM" id="SSF52540">
    <property type="entry name" value="P-loop containing nucleoside triphosphate hydrolases"/>
    <property type="match status" value="1"/>
</dbReference>
<keyword evidence="1 3" id="KW-0547">Nucleotide-binding</keyword>
<dbReference type="Gene3D" id="3.40.850.10">
    <property type="entry name" value="Kinesin motor domain"/>
    <property type="match status" value="1"/>
</dbReference>
<dbReference type="GO" id="GO:0005875">
    <property type="term" value="C:microtubule associated complex"/>
    <property type="evidence" value="ECO:0007669"/>
    <property type="project" value="TreeGrafter"/>
</dbReference>
<reference evidence="6 7" key="1">
    <citation type="journal article" date="2015" name="Genome Biol. Evol.">
        <title>Phylogenomic analyses indicate that early fungi evolved digesting cell walls of algal ancestors of land plants.</title>
        <authorList>
            <person name="Chang Y."/>
            <person name="Wang S."/>
            <person name="Sekimoto S."/>
            <person name="Aerts A.L."/>
            <person name="Choi C."/>
            <person name="Clum A."/>
            <person name="LaButti K.M."/>
            <person name="Lindquist E.A."/>
            <person name="Yee Ngan C."/>
            <person name="Ohm R.A."/>
            <person name="Salamov A.A."/>
            <person name="Grigoriev I.V."/>
            <person name="Spatafora J.W."/>
            <person name="Berbee M.L."/>
        </authorList>
    </citation>
    <scope>NUCLEOTIDE SEQUENCE [LARGE SCALE GENOMIC DNA]</scope>
    <source>
        <strain evidence="6 7">JEL478</strain>
    </source>
</reference>
<dbReference type="PROSITE" id="PS00411">
    <property type="entry name" value="KINESIN_MOTOR_1"/>
    <property type="match status" value="1"/>
</dbReference>
<feature type="domain" description="Kinesin motor" evidence="5">
    <location>
        <begin position="1"/>
        <end position="331"/>
    </location>
</feature>
<dbReference type="Proteomes" id="UP000070544">
    <property type="component" value="Unassembled WGS sequence"/>
</dbReference>
<dbReference type="InterPro" id="IPR036961">
    <property type="entry name" value="Kinesin_motor_dom_sf"/>
</dbReference>
<evidence type="ECO:0000256" key="4">
    <source>
        <dbReference type="RuleBase" id="RU000394"/>
    </source>
</evidence>
<comment type="similarity">
    <text evidence="3 4">Belongs to the TRAFAC class myosin-kinesin ATPase superfamily. Kinesin family.</text>
</comment>
<dbReference type="GO" id="GO:0008017">
    <property type="term" value="F:microtubule binding"/>
    <property type="evidence" value="ECO:0007669"/>
    <property type="project" value="InterPro"/>
</dbReference>
<evidence type="ECO:0000313" key="6">
    <source>
        <dbReference type="EMBL" id="KXS13177.1"/>
    </source>
</evidence>
<keyword evidence="4" id="KW-0493">Microtubule</keyword>
<protein>
    <recommendedName>
        <fullName evidence="4">Kinesin-like protein</fullName>
    </recommendedName>
</protein>
<dbReference type="EMBL" id="KQ965781">
    <property type="protein sequence ID" value="KXS13177.1"/>
    <property type="molecule type" value="Genomic_DNA"/>
</dbReference>
<dbReference type="InterPro" id="IPR027417">
    <property type="entry name" value="P-loop_NTPase"/>
</dbReference>
<dbReference type="PANTHER" id="PTHR47969:SF33">
    <property type="entry name" value="KINESIN-LIKE PROTEIN"/>
    <property type="match status" value="1"/>
</dbReference>
<dbReference type="GO" id="GO:0005524">
    <property type="term" value="F:ATP binding"/>
    <property type="evidence" value="ECO:0007669"/>
    <property type="project" value="UniProtKB-UniRule"/>
</dbReference>
<dbReference type="STRING" id="1344416.A0A139A8X1"/>
<evidence type="ECO:0000256" key="1">
    <source>
        <dbReference type="ARBA" id="ARBA00022741"/>
    </source>
</evidence>
<dbReference type="OrthoDB" id="3176171at2759"/>
<keyword evidence="3 4" id="KW-0505">Motor protein</keyword>